<name>A0ABW3MQH5_9PSEU</name>
<evidence type="ECO:0000313" key="3">
    <source>
        <dbReference type="Proteomes" id="UP001597045"/>
    </source>
</evidence>
<gene>
    <name evidence="2" type="ORF">ACFQ1S_45515</name>
</gene>
<keyword evidence="3" id="KW-1185">Reference proteome</keyword>
<organism evidence="2 3">
    <name type="scientific">Kibdelosporangium lantanae</name>
    <dbReference type="NCBI Taxonomy" id="1497396"/>
    <lineage>
        <taxon>Bacteria</taxon>
        <taxon>Bacillati</taxon>
        <taxon>Actinomycetota</taxon>
        <taxon>Actinomycetes</taxon>
        <taxon>Pseudonocardiales</taxon>
        <taxon>Pseudonocardiaceae</taxon>
        <taxon>Kibdelosporangium</taxon>
    </lineage>
</organism>
<feature type="region of interest" description="Disordered" evidence="1">
    <location>
        <begin position="95"/>
        <end position="132"/>
    </location>
</feature>
<dbReference type="EMBL" id="JBHTIS010004331">
    <property type="protein sequence ID" value="MFD1052333.1"/>
    <property type="molecule type" value="Genomic_DNA"/>
</dbReference>
<sequence>MTDNGVPDVVTRLMAKVKEFSESLDDEDEKALLAAIFKAADARVTVNAAPTRAYESDFDTSFSLAPADPSAQLCEYTTYSITRAGAVLTTKHLKPCHHHDHGCHAPPRRSSSPPDACGRRCSRPRWTGAPPP</sequence>
<reference evidence="3" key="1">
    <citation type="journal article" date="2019" name="Int. J. Syst. Evol. Microbiol.">
        <title>The Global Catalogue of Microorganisms (GCM) 10K type strain sequencing project: providing services to taxonomists for standard genome sequencing and annotation.</title>
        <authorList>
            <consortium name="The Broad Institute Genomics Platform"/>
            <consortium name="The Broad Institute Genome Sequencing Center for Infectious Disease"/>
            <person name="Wu L."/>
            <person name="Ma J."/>
        </authorList>
    </citation>
    <scope>NUCLEOTIDE SEQUENCE [LARGE SCALE GENOMIC DNA]</scope>
    <source>
        <strain evidence="3">JCM 31486</strain>
    </source>
</reference>
<protein>
    <submittedName>
        <fullName evidence="2">Uncharacterized protein</fullName>
    </submittedName>
</protein>
<evidence type="ECO:0000256" key="1">
    <source>
        <dbReference type="SAM" id="MobiDB-lite"/>
    </source>
</evidence>
<comment type="caution">
    <text evidence="2">The sequence shown here is derived from an EMBL/GenBank/DDBJ whole genome shotgun (WGS) entry which is preliminary data.</text>
</comment>
<dbReference type="Proteomes" id="UP001597045">
    <property type="component" value="Unassembled WGS sequence"/>
</dbReference>
<evidence type="ECO:0000313" key="2">
    <source>
        <dbReference type="EMBL" id="MFD1052333.1"/>
    </source>
</evidence>
<feature type="non-terminal residue" evidence="2">
    <location>
        <position position="132"/>
    </location>
</feature>
<accession>A0ABW3MQH5</accession>
<proteinExistence type="predicted"/>